<dbReference type="InterPro" id="IPR009057">
    <property type="entry name" value="Homeodomain-like_sf"/>
</dbReference>
<dbReference type="PROSITE" id="PS50977">
    <property type="entry name" value="HTH_TETR_2"/>
    <property type="match status" value="1"/>
</dbReference>
<dbReference type="SUPFAM" id="SSF46689">
    <property type="entry name" value="Homeodomain-like"/>
    <property type="match status" value="1"/>
</dbReference>
<gene>
    <name evidence="4" type="ORF">SAMN05216529_107109</name>
</gene>
<dbReference type="Gene3D" id="1.10.357.10">
    <property type="entry name" value="Tetracycline Repressor, domain 2"/>
    <property type="match status" value="1"/>
</dbReference>
<evidence type="ECO:0000259" key="3">
    <source>
        <dbReference type="PROSITE" id="PS50977"/>
    </source>
</evidence>
<evidence type="ECO:0000313" key="5">
    <source>
        <dbReference type="Proteomes" id="UP000254051"/>
    </source>
</evidence>
<dbReference type="PANTHER" id="PTHR43479">
    <property type="entry name" value="ACREF/ENVCD OPERON REPRESSOR-RELATED"/>
    <property type="match status" value="1"/>
</dbReference>
<organism evidence="4 5">
    <name type="scientific">Faecalicatena contorta</name>
    <dbReference type="NCBI Taxonomy" id="39482"/>
    <lineage>
        <taxon>Bacteria</taxon>
        <taxon>Bacillati</taxon>
        <taxon>Bacillota</taxon>
        <taxon>Clostridia</taxon>
        <taxon>Lachnospirales</taxon>
        <taxon>Lachnospiraceae</taxon>
        <taxon>Faecalicatena</taxon>
    </lineage>
</organism>
<name>A0A315ZUY6_9FIRM</name>
<dbReference type="AlphaFoldDB" id="A0A315ZUY6"/>
<dbReference type="EMBL" id="UHJJ01000007">
    <property type="protein sequence ID" value="SUQ14655.1"/>
    <property type="molecule type" value="Genomic_DNA"/>
</dbReference>
<evidence type="ECO:0000313" key="4">
    <source>
        <dbReference type="EMBL" id="SUQ14655.1"/>
    </source>
</evidence>
<dbReference type="Pfam" id="PF00440">
    <property type="entry name" value="TetR_N"/>
    <property type="match status" value="1"/>
</dbReference>
<feature type="domain" description="HTH tetR-type" evidence="3">
    <location>
        <begin position="6"/>
        <end position="66"/>
    </location>
</feature>
<evidence type="ECO:0000256" key="1">
    <source>
        <dbReference type="ARBA" id="ARBA00023125"/>
    </source>
</evidence>
<dbReference type="RefSeq" id="WP_181392832.1">
    <property type="nucleotide sequence ID" value="NZ_QGDS01000007.1"/>
</dbReference>
<dbReference type="GO" id="GO:0003677">
    <property type="term" value="F:DNA binding"/>
    <property type="evidence" value="ECO:0007669"/>
    <property type="project" value="UniProtKB-UniRule"/>
</dbReference>
<proteinExistence type="predicted"/>
<dbReference type="InterPro" id="IPR050624">
    <property type="entry name" value="HTH-type_Tx_Regulator"/>
</dbReference>
<keyword evidence="1 2" id="KW-0238">DNA-binding</keyword>
<reference evidence="5" key="1">
    <citation type="submission" date="2017-07" db="EMBL/GenBank/DDBJ databases">
        <authorList>
            <person name="Varghese N."/>
            <person name="Submissions S."/>
        </authorList>
    </citation>
    <scope>NUCLEOTIDE SEQUENCE [LARGE SCALE GENOMIC DNA]</scope>
    <source>
        <strain evidence="5">NLAE-zl-C134</strain>
    </source>
</reference>
<sequence length="207" mass="23381">MSKPDISIDPRILESAKKEFLSCGYEKASTNVICKNAGVTSGALYKRYSGKDELFRALVSPVADKFKDVLKREQDNFHSLSNQEKEAAALGPESQAVDFVDYIYDNFDTFKLLISCSKGSSYESYLNELVDIIVDSTICFMKETGHEAVIQGKTATSETIHILISSYLYGFFEPVTHGMTREKARTYVEQLKYFFNVGWADILQLKK</sequence>
<dbReference type="PRINTS" id="PR00455">
    <property type="entry name" value="HTHTETR"/>
</dbReference>
<dbReference type="InterPro" id="IPR001647">
    <property type="entry name" value="HTH_TetR"/>
</dbReference>
<dbReference type="PANTHER" id="PTHR43479:SF11">
    <property type="entry name" value="ACREF_ENVCD OPERON REPRESSOR-RELATED"/>
    <property type="match status" value="1"/>
</dbReference>
<dbReference type="Proteomes" id="UP000254051">
    <property type="component" value="Unassembled WGS sequence"/>
</dbReference>
<feature type="DNA-binding region" description="H-T-H motif" evidence="2">
    <location>
        <begin position="29"/>
        <end position="48"/>
    </location>
</feature>
<evidence type="ECO:0000256" key="2">
    <source>
        <dbReference type="PROSITE-ProRule" id="PRU00335"/>
    </source>
</evidence>
<keyword evidence="5" id="KW-1185">Reference proteome</keyword>
<accession>A0A315ZUY6</accession>
<protein>
    <submittedName>
        <fullName evidence="4">DNA-binding transcriptional regulator, AcrR family</fullName>
    </submittedName>
</protein>